<feature type="compositionally biased region" description="Basic residues" evidence="1">
    <location>
        <begin position="81"/>
        <end position="94"/>
    </location>
</feature>
<evidence type="ECO:0000313" key="2">
    <source>
        <dbReference type="EMBL" id="EEH52770.1"/>
    </source>
</evidence>
<feature type="compositionally biased region" description="Basic residues" evidence="1">
    <location>
        <begin position="213"/>
        <end position="222"/>
    </location>
</feature>
<feature type="region of interest" description="Disordered" evidence="1">
    <location>
        <begin position="415"/>
        <end position="441"/>
    </location>
</feature>
<protein>
    <submittedName>
        <fullName evidence="2">Predicted protein</fullName>
    </submittedName>
</protein>
<feature type="region of interest" description="Disordered" evidence="1">
    <location>
        <begin position="324"/>
        <end position="394"/>
    </location>
</feature>
<dbReference type="OMA" id="CPASHNA"/>
<feature type="region of interest" description="Disordered" evidence="1">
    <location>
        <begin position="477"/>
        <end position="560"/>
    </location>
</feature>
<dbReference type="GeneID" id="9688478"/>
<feature type="compositionally biased region" description="Gly residues" evidence="1">
    <location>
        <begin position="248"/>
        <end position="260"/>
    </location>
</feature>
<accession>C1N4Q3</accession>
<reference evidence="2 3" key="1">
    <citation type="journal article" date="2009" name="Science">
        <title>Green evolution and dynamic adaptations revealed by genomes of the marine picoeukaryotes Micromonas.</title>
        <authorList>
            <person name="Worden A.Z."/>
            <person name="Lee J.H."/>
            <person name="Mock T."/>
            <person name="Rouze P."/>
            <person name="Simmons M.P."/>
            <person name="Aerts A.L."/>
            <person name="Allen A.E."/>
            <person name="Cuvelier M.L."/>
            <person name="Derelle E."/>
            <person name="Everett M.V."/>
            <person name="Foulon E."/>
            <person name="Grimwood J."/>
            <person name="Gundlach H."/>
            <person name="Henrissat B."/>
            <person name="Napoli C."/>
            <person name="McDonald S.M."/>
            <person name="Parker M.S."/>
            <person name="Rombauts S."/>
            <person name="Salamov A."/>
            <person name="Von Dassow P."/>
            <person name="Badger J.H."/>
            <person name="Coutinho P.M."/>
            <person name="Demir E."/>
            <person name="Dubchak I."/>
            <person name="Gentemann C."/>
            <person name="Eikrem W."/>
            <person name="Gready J.E."/>
            <person name="John U."/>
            <person name="Lanier W."/>
            <person name="Lindquist E.A."/>
            <person name="Lucas S."/>
            <person name="Mayer K.F."/>
            <person name="Moreau H."/>
            <person name="Not F."/>
            <person name="Otillar R."/>
            <person name="Panaud O."/>
            <person name="Pangilinan J."/>
            <person name="Paulsen I."/>
            <person name="Piegu B."/>
            <person name="Poliakov A."/>
            <person name="Robbens S."/>
            <person name="Schmutz J."/>
            <person name="Toulza E."/>
            <person name="Wyss T."/>
            <person name="Zelensky A."/>
            <person name="Zhou K."/>
            <person name="Armbrust E.V."/>
            <person name="Bhattacharya D."/>
            <person name="Goodenough U.W."/>
            <person name="Van de Peer Y."/>
            <person name="Grigoriev I.V."/>
        </authorList>
    </citation>
    <scope>NUCLEOTIDE SEQUENCE [LARGE SCALE GENOMIC DNA]</scope>
    <source>
        <strain evidence="2 3">CCMP1545</strain>
    </source>
</reference>
<dbReference type="Proteomes" id="UP000001876">
    <property type="component" value="Unassembled WGS sequence"/>
</dbReference>
<feature type="compositionally biased region" description="Pro residues" evidence="1">
    <location>
        <begin position="284"/>
        <end position="295"/>
    </location>
</feature>
<dbReference type="RefSeq" id="XP_003062831.1">
    <property type="nucleotide sequence ID" value="XM_003062785.1"/>
</dbReference>
<feature type="compositionally biased region" description="Low complexity" evidence="1">
    <location>
        <begin position="267"/>
        <end position="283"/>
    </location>
</feature>
<feature type="compositionally biased region" description="Basic and acidic residues" evidence="1">
    <location>
        <begin position="141"/>
        <end position="155"/>
    </location>
</feature>
<feature type="compositionally biased region" description="Low complexity" evidence="1">
    <location>
        <begin position="330"/>
        <end position="345"/>
    </location>
</feature>
<keyword evidence="3" id="KW-1185">Reference proteome</keyword>
<gene>
    <name evidence="2" type="ORF">MICPUCDRAFT_52642</name>
</gene>
<feature type="region of interest" description="Disordered" evidence="1">
    <location>
        <begin position="240"/>
        <end position="302"/>
    </location>
</feature>
<feature type="compositionally biased region" description="Basic and acidic residues" evidence="1">
    <location>
        <begin position="165"/>
        <end position="178"/>
    </location>
</feature>
<proteinExistence type="predicted"/>
<feature type="region of interest" description="Disordered" evidence="1">
    <location>
        <begin position="118"/>
        <end position="178"/>
    </location>
</feature>
<evidence type="ECO:0000313" key="3">
    <source>
        <dbReference type="Proteomes" id="UP000001876"/>
    </source>
</evidence>
<feature type="compositionally biased region" description="Gly residues" evidence="1">
    <location>
        <begin position="375"/>
        <end position="384"/>
    </location>
</feature>
<dbReference type="KEGG" id="mpp:MICPUCDRAFT_52642"/>
<feature type="region of interest" description="Disordered" evidence="1">
    <location>
        <begin position="74"/>
        <end position="94"/>
    </location>
</feature>
<feature type="region of interest" description="Disordered" evidence="1">
    <location>
        <begin position="197"/>
        <end position="222"/>
    </location>
</feature>
<sequence>MPSLWSRVRMLDACPGAMTTPEHIKHVRRRILARPRAPSRVVLSMSRSSISFGFSSREGAHSCRQTPFHVLTSRPRAPLTRPRHLRAPPHPHRAPRTQWVVTETVFKRARDEIDAKGKFDPSSLAVDDDGVITGTCAGSRPTDKYKVRVHVREPREDDDDDDGGAGEREKERAKDVEVRVDGAPRCVVEAECGCPASHNAGGFAQPDVPGQPPRRRQPKRSCKHSAGLLFWLMRQLTAETDPEEGTTTTGGGGGGGGGDGGGDRAADAAAVRASVGAAAVTAPPSAPRPPRPVPPGGKKRRVPSALLQAAAAAEEQDVAKRAKAAKKAGAKSPAAAAEKVTAAAAPRGQGVRLRRAAAVNIKTEPGLEEDDDDGGGGGGGGGAGPTTTTGGDVVDKVKRITDARLLAAAMRVLEGDRPREDEVADGVAPVGAEDGDVGGESVVAPAATVAPVKPPAPAEAPAGLDDLFSSFLPAAFRADGGSQSTAGTAAPAPAAAEVQPRPAPAPEPPSSAEETEGTEKPPPTTTTTDSEPPSQGEQGATGRKKMSFAEMMAGAGLSGY</sequence>
<feature type="compositionally biased region" description="Low complexity" evidence="1">
    <location>
        <begin position="480"/>
        <end position="500"/>
    </location>
</feature>
<dbReference type="EMBL" id="GG663747">
    <property type="protein sequence ID" value="EEH52770.1"/>
    <property type="molecule type" value="Genomic_DNA"/>
</dbReference>
<dbReference type="AlphaFoldDB" id="C1N4Q3"/>
<organism evidence="3">
    <name type="scientific">Micromonas pusilla (strain CCMP1545)</name>
    <name type="common">Picoplanktonic green alga</name>
    <dbReference type="NCBI Taxonomy" id="564608"/>
    <lineage>
        <taxon>Eukaryota</taxon>
        <taxon>Viridiplantae</taxon>
        <taxon>Chlorophyta</taxon>
        <taxon>Mamiellophyceae</taxon>
        <taxon>Mamiellales</taxon>
        <taxon>Mamiellaceae</taxon>
        <taxon>Micromonas</taxon>
    </lineage>
</organism>
<evidence type="ECO:0000256" key="1">
    <source>
        <dbReference type="SAM" id="MobiDB-lite"/>
    </source>
</evidence>
<name>C1N4Q3_MICPC</name>